<dbReference type="Proteomes" id="UP000266441">
    <property type="component" value="Unassembled WGS sequence"/>
</dbReference>
<reference evidence="2 4" key="1">
    <citation type="journal article" date="2015" name="Int. J. Syst. Evol. Microbiol.">
        <title>Mariniphaga sediminis sp. nov., isolated from coastal sediment.</title>
        <authorList>
            <person name="Wang F.Q."/>
            <person name="Shen Q.Y."/>
            <person name="Chen G.J."/>
            <person name="Du Z.J."/>
        </authorList>
    </citation>
    <scope>NUCLEOTIDE SEQUENCE [LARGE SCALE GENOMIC DNA]</scope>
    <source>
        <strain evidence="2 4">SY21</strain>
    </source>
</reference>
<dbReference type="Gene3D" id="1.25.40.10">
    <property type="entry name" value="Tetratricopeptide repeat domain"/>
    <property type="match status" value="1"/>
</dbReference>
<comment type="caution">
    <text evidence="2">The sequence shown here is derived from an EMBL/GenBank/DDBJ whole genome shotgun (WGS) entry which is preliminary data.</text>
</comment>
<dbReference type="InterPro" id="IPR011990">
    <property type="entry name" value="TPR-like_helical_dom_sf"/>
</dbReference>
<evidence type="ECO:0000313" key="2">
    <source>
        <dbReference type="EMBL" id="RIH64277.1"/>
    </source>
</evidence>
<dbReference type="RefSeq" id="WP_119348430.1">
    <property type="nucleotide sequence ID" value="NZ_QWET01000002.1"/>
</dbReference>
<evidence type="ECO:0000313" key="4">
    <source>
        <dbReference type="Proteomes" id="UP000266441"/>
    </source>
</evidence>
<evidence type="ECO:0000313" key="3">
    <source>
        <dbReference type="EMBL" id="RIH66556.1"/>
    </source>
</evidence>
<reference evidence="2" key="2">
    <citation type="submission" date="2018-08" db="EMBL/GenBank/DDBJ databases">
        <authorList>
            <person name="Ferrada E.E."/>
            <person name="Latorre B.A."/>
        </authorList>
    </citation>
    <scope>NUCLEOTIDE SEQUENCE</scope>
    <source>
        <strain evidence="2">SY21</strain>
    </source>
</reference>
<keyword evidence="4" id="KW-1185">Reference proteome</keyword>
<dbReference type="SUPFAM" id="SSF48452">
    <property type="entry name" value="TPR-like"/>
    <property type="match status" value="1"/>
</dbReference>
<dbReference type="EMBL" id="QWET01000012">
    <property type="protein sequence ID" value="RIH64277.1"/>
    <property type="molecule type" value="Genomic_DNA"/>
</dbReference>
<accession>A0A399CY76</accession>
<feature type="coiled-coil region" evidence="1">
    <location>
        <begin position="207"/>
        <end position="246"/>
    </location>
</feature>
<protein>
    <recommendedName>
        <fullName evidence="5">Tetratricopeptide repeat protein</fullName>
    </recommendedName>
</protein>
<dbReference type="PROSITE" id="PS51257">
    <property type="entry name" value="PROKAR_LIPOPROTEIN"/>
    <property type="match status" value="1"/>
</dbReference>
<keyword evidence="1" id="KW-0175">Coiled coil</keyword>
<dbReference type="AlphaFoldDB" id="A0A399CY76"/>
<dbReference type="EMBL" id="QWET01000002">
    <property type="protein sequence ID" value="RIH66556.1"/>
    <property type="molecule type" value="Genomic_DNA"/>
</dbReference>
<dbReference type="OrthoDB" id="1118823at2"/>
<gene>
    <name evidence="3" type="ORF">D1164_02825</name>
    <name evidence="2" type="ORF">D1164_15780</name>
</gene>
<organism evidence="2 4">
    <name type="scientific">Mariniphaga sediminis</name>
    <dbReference type="NCBI Taxonomy" id="1628158"/>
    <lineage>
        <taxon>Bacteria</taxon>
        <taxon>Pseudomonadati</taxon>
        <taxon>Bacteroidota</taxon>
        <taxon>Bacteroidia</taxon>
        <taxon>Marinilabiliales</taxon>
        <taxon>Prolixibacteraceae</taxon>
        <taxon>Mariniphaga</taxon>
    </lineage>
</organism>
<evidence type="ECO:0000256" key="1">
    <source>
        <dbReference type="SAM" id="Coils"/>
    </source>
</evidence>
<name>A0A399CY76_9BACT</name>
<proteinExistence type="predicted"/>
<sequence>MKTGNFLLILFIQITIGCGTSKNLTSYRENAQNAEAAGNYAEAVVAWKNYFSQSSPEQGLEGDVYALAAKTAYKASETELAVSWFDQARYRNYADAEMYSILAEIFREQNNLSKELSALEFLADNYDTKNPEVSSRLFSIYYETDMGMKALDVWEKMPTETRSTEENLEKWFLLNKKLNNEEVCDSVSLVLLGQNPDNIEALDWNAKKIYNQTEEHYQREMAKYEKNKTRRQYRLLLDELDKVTADFKKALEYFEKLWELDSGSRREYASYMANIYVRFNEEQKAVYYRRFAE</sequence>
<evidence type="ECO:0008006" key="5">
    <source>
        <dbReference type="Google" id="ProtNLM"/>
    </source>
</evidence>